<dbReference type="Gene3D" id="1.20.120.20">
    <property type="entry name" value="Apolipoprotein"/>
    <property type="match status" value="1"/>
</dbReference>
<proteinExistence type="inferred from homology"/>
<dbReference type="Pfam" id="PF09731">
    <property type="entry name" value="Mitofilin"/>
    <property type="match status" value="1"/>
</dbReference>
<feature type="compositionally biased region" description="Low complexity" evidence="8">
    <location>
        <begin position="77"/>
        <end position="91"/>
    </location>
</feature>
<comment type="function">
    <text evidence="7">Component of the MICOS complex, a large protein complex of the mitochondrial inner membrane that plays crucial roles in the maintenance of crista junctions, inner membrane architecture, and formation of contact sites to the outer membrane.</text>
</comment>
<feature type="compositionally biased region" description="Basic and acidic residues" evidence="8">
    <location>
        <begin position="242"/>
        <end position="264"/>
    </location>
</feature>
<evidence type="ECO:0000256" key="6">
    <source>
        <dbReference type="ARBA" id="ARBA00023136"/>
    </source>
</evidence>
<comment type="caution">
    <text evidence="9">The sequence shown here is derived from an EMBL/GenBank/DDBJ whole genome shotgun (WGS) entry which is preliminary data.</text>
</comment>
<feature type="region of interest" description="Disordered" evidence="8">
    <location>
        <begin position="24"/>
        <end position="93"/>
    </location>
</feature>
<dbReference type="EMBL" id="CAJNOI010000009">
    <property type="protein sequence ID" value="CAF0779292.1"/>
    <property type="molecule type" value="Genomic_DNA"/>
</dbReference>
<gene>
    <name evidence="9" type="ORF">BJG266_LOCUS4031</name>
    <name evidence="10" type="ORF">QVE165_LOCUS52200</name>
</gene>
<evidence type="ECO:0000313" key="12">
    <source>
        <dbReference type="Proteomes" id="UP000663877"/>
    </source>
</evidence>
<dbReference type="Proteomes" id="UP000663877">
    <property type="component" value="Unassembled WGS sequence"/>
</dbReference>
<evidence type="ECO:0000256" key="7">
    <source>
        <dbReference type="RuleBase" id="RU363000"/>
    </source>
</evidence>
<evidence type="ECO:0000256" key="5">
    <source>
        <dbReference type="ARBA" id="ARBA00023128"/>
    </source>
</evidence>
<protein>
    <recommendedName>
        <fullName evidence="7">MICOS complex subunit MIC60</fullName>
    </recommendedName>
    <alternativeName>
        <fullName evidence="7">Mitofilin</fullName>
    </alternativeName>
</protein>
<reference evidence="9" key="1">
    <citation type="submission" date="2021-02" db="EMBL/GenBank/DDBJ databases">
        <authorList>
            <person name="Nowell W R."/>
        </authorList>
    </citation>
    <scope>NUCLEOTIDE SEQUENCE</scope>
</reference>
<dbReference type="Proteomes" id="UP000663832">
    <property type="component" value="Unassembled WGS sequence"/>
</dbReference>
<evidence type="ECO:0000256" key="2">
    <source>
        <dbReference type="ARBA" id="ARBA00022692"/>
    </source>
</evidence>
<feature type="compositionally biased region" description="Polar residues" evidence="8">
    <location>
        <begin position="271"/>
        <end position="280"/>
    </location>
</feature>
<keyword evidence="4" id="KW-1133">Transmembrane helix</keyword>
<dbReference type="InterPro" id="IPR019133">
    <property type="entry name" value="MIC60"/>
</dbReference>
<evidence type="ECO:0000313" key="11">
    <source>
        <dbReference type="Proteomes" id="UP000663832"/>
    </source>
</evidence>
<comment type="subcellular location">
    <subcellularLocation>
        <location evidence="7">Mitochondrion inner membrane</location>
        <topology evidence="7">Single-pass membrane protein</topology>
    </subcellularLocation>
</comment>
<evidence type="ECO:0000313" key="9">
    <source>
        <dbReference type="EMBL" id="CAF0779292.1"/>
    </source>
</evidence>
<accession>A0A813RD17</accession>
<dbReference type="GO" id="GO:0005743">
    <property type="term" value="C:mitochondrial inner membrane"/>
    <property type="evidence" value="ECO:0007669"/>
    <property type="project" value="UniProtKB-SubCell"/>
</dbReference>
<feature type="region of interest" description="Disordered" evidence="8">
    <location>
        <begin position="242"/>
        <end position="302"/>
    </location>
</feature>
<comment type="subunit">
    <text evidence="7">Component of the mitochondrial contact site and cristae organizing system (MICOS) complex.</text>
</comment>
<dbReference type="AlphaFoldDB" id="A0A813RD17"/>
<comment type="similarity">
    <text evidence="1 7">Belongs to the MICOS complex subunit Mic60 family.</text>
</comment>
<keyword evidence="6" id="KW-0472">Membrane</keyword>
<feature type="compositionally biased region" description="Low complexity" evidence="8">
    <location>
        <begin position="27"/>
        <end position="69"/>
    </location>
</feature>
<evidence type="ECO:0000256" key="3">
    <source>
        <dbReference type="ARBA" id="ARBA00022792"/>
    </source>
</evidence>
<dbReference type="EMBL" id="CAJNOM010001204">
    <property type="protein sequence ID" value="CAF1597952.1"/>
    <property type="molecule type" value="Genomic_DNA"/>
</dbReference>
<keyword evidence="3 7" id="KW-0999">Mitochondrion inner membrane</keyword>
<sequence length="302" mass="31761">MLRTVFATRAQPAARNLLLVTKRFQQSSASSGSSKPASGPSATQSASSSASSAPKTQSAPADRSSNPQKPTTPPPSTKSSSSSSSASYPTSGGSGGTGKAIAYGLALGLGVTLLYAEYDNNTFRRKVESMIPLSSTVLSGLDKIIDPVFGRHKRLTDIISEKMPDISGITDKLPDKDQIKKAGEQVKDAANAAYNKLPDQKQIQKAGEKAKDAINDAYDKLPEYKKVKGAVIHAADQVKDAAHSVRDTASHAADKAKDAAKSVRDALPQTKGVSGEQSRLGNDPVFLEEAGEVVTKPPRKIK</sequence>
<evidence type="ECO:0000256" key="1">
    <source>
        <dbReference type="ARBA" id="ARBA00010877"/>
    </source>
</evidence>
<keyword evidence="2 7" id="KW-0812">Transmembrane</keyword>
<organism evidence="9 12">
    <name type="scientific">Adineta steineri</name>
    <dbReference type="NCBI Taxonomy" id="433720"/>
    <lineage>
        <taxon>Eukaryota</taxon>
        <taxon>Metazoa</taxon>
        <taxon>Spiralia</taxon>
        <taxon>Gnathifera</taxon>
        <taxon>Rotifera</taxon>
        <taxon>Eurotatoria</taxon>
        <taxon>Bdelloidea</taxon>
        <taxon>Adinetida</taxon>
        <taxon>Adinetidae</taxon>
        <taxon>Adineta</taxon>
    </lineage>
</organism>
<evidence type="ECO:0000256" key="8">
    <source>
        <dbReference type="SAM" id="MobiDB-lite"/>
    </source>
</evidence>
<evidence type="ECO:0000313" key="10">
    <source>
        <dbReference type="EMBL" id="CAF1597952.1"/>
    </source>
</evidence>
<name>A0A813RD17_9BILA</name>
<dbReference type="OrthoDB" id="10046528at2759"/>
<keyword evidence="11" id="KW-1185">Reference proteome</keyword>
<evidence type="ECO:0000256" key="4">
    <source>
        <dbReference type="ARBA" id="ARBA00022989"/>
    </source>
</evidence>
<keyword evidence="5 7" id="KW-0496">Mitochondrion</keyword>